<name>A0A4R7S0W7_9BACT</name>
<dbReference type="AlphaFoldDB" id="A0A4R7S0W7"/>
<dbReference type="Proteomes" id="UP000295662">
    <property type="component" value="Unassembled WGS sequence"/>
</dbReference>
<comment type="caution">
    <text evidence="3">The sequence shown here is derived from an EMBL/GenBank/DDBJ whole genome shotgun (WGS) entry which is preliminary data.</text>
</comment>
<dbReference type="PANTHER" id="PTHR47572">
    <property type="entry name" value="LIPOPROTEIN-RELATED"/>
    <property type="match status" value="1"/>
</dbReference>
<dbReference type="Gene3D" id="2.120.10.30">
    <property type="entry name" value="TolB, C-terminal domain"/>
    <property type="match status" value="1"/>
</dbReference>
<organism evidence="3 4">
    <name type="scientific">Prosthecobacter fusiformis</name>
    <dbReference type="NCBI Taxonomy" id="48464"/>
    <lineage>
        <taxon>Bacteria</taxon>
        <taxon>Pseudomonadati</taxon>
        <taxon>Verrucomicrobiota</taxon>
        <taxon>Verrucomicrobiia</taxon>
        <taxon>Verrucomicrobiales</taxon>
        <taxon>Verrucomicrobiaceae</taxon>
        <taxon>Prosthecobacter</taxon>
    </lineage>
</organism>
<dbReference type="InterPro" id="IPR051262">
    <property type="entry name" value="SMP-30/CGR1_Lactonase"/>
</dbReference>
<dbReference type="Pfam" id="PF13088">
    <property type="entry name" value="BNR_2"/>
    <property type="match status" value="1"/>
</dbReference>
<dbReference type="InterPro" id="IPR036278">
    <property type="entry name" value="Sialidase_sf"/>
</dbReference>
<evidence type="ECO:0000313" key="4">
    <source>
        <dbReference type="Proteomes" id="UP000295662"/>
    </source>
</evidence>
<gene>
    <name evidence="3" type="ORF">EI77_02644</name>
</gene>
<sequence>MHSILPTLLVLLAGTVLSAEPKLYVANALTNEGLFTDGIEGPACDEQGNIFCVKFGGEHTLGKTTPDGCAELFLDLPAGSKANGIRFGPDGLMYVADYTGHNILRINPETKETEVFAHEAEMSQPNDLAITIEGHLYASDPNWGEGTGRVWRIDRQGKVTCVVEGMGTTNGIDVSPDGETLYVNESDQRKVWAFTIGSEGELMDKRLIKEFPAQGMDGMRVDVKGNLYITRHGKGTVVKLSPQGEVMQEIKLPGSKPSNLCFGGKDGRTVYVTEMEHGQIVQFRVDQPGLEWKRMQERVALNKERKPLRFYRQAAVQEVCAWPNLTLSRDGSILAVLHNQPGHGTMEGDIECWASTNGLRWEKRSTITQHAPNTIRMNHAAGLAGNGDLVVLCSGWTNEKQAERPKQAEFRDAILGNWVLRSKDGGLSWDKQESFPKAEAGWTEYIPFGDICQGADGALHVSCYQGEYLDAAISSKTKGYRSWHFRSDDDGWTWKAVSLIGPRHNETTLFHLGGKSWLAAARVDAMDMFRSDDDGLTWTSLPRATERNEINGHLMRMKDGQLMLTYGVRIPGRYGVCAKFSDDEGRTWSGAVRIAHSYVWDCGYPSSVQLANGQIVTAYYSKDTPEYSGYQMGVAVWEATTRLTAENNK</sequence>
<dbReference type="SUPFAM" id="SSF63829">
    <property type="entry name" value="Calcium-dependent phosphotriesterase"/>
    <property type="match status" value="1"/>
</dbReference>
<dbReference type="InterPro" id="IPR013658">
    <property type="entry name" value="SGL"/>
</dbReference>
<evidence type="ECO:0000259" key="1">
    <source>
        <dbReference type="Pfam" id="PF08450"/>
    </source>
</evidence>
<feature type="domain" description="SMP-30/Gluconolactonase/LRE-like region" evidence="1">
    <location>
        <begin position="41"/>
        <end position="274"/>
    </location>
</feature>
<evidence type="ECO:0000259" key="2">
    <source>
        <dbReference type="Pfam" id="PF13088"/>
    </source>
</evidence>
<dbReference type="Gene3D" id="2.120.10.10">
    <property type="match status" value="1"/>
</dbReference>
<dbReference type="CDD" id="cd15482">
    <property type="entry name" value="Sialidase_non-viral"/>
    <property type="match status" value="1"/>
</dbReference>
<dbReference type="OrthoDB" id="2573915at2"/>
<keyword evidence="4" id="KW-1185">Reference proteome</keyword>
<reference evidence="3 4" key="1">
    <citation type="submission" date="2019-03" db="EMBL/GenBank/DDBJ databases">
        <title>Genomic Encyclopedia of Archaeal and Bacterial Type Strains, Phase II (KMG-II): from individual species to whole genera.</title>
        <authorList>
            <person name="Goeker M."/>
        </authorList>
    </citation>
    <scope>NUCLEOTIDE SEQUENCE [LARGE SCALE GENOMIC DNA]</scope>
    <source>
        <strain evidence="3 4">ATCC 25309</strain>
    </source>
</reference>
<proteinExistence type="predicted"/>
<dbReference type="InterPro" id="IPR011040">
    <property type="entry name" value="Sialidase"/>
</dbReference>
<dbReference type="Pfam" id="PF08450">
    <property type="entry name" value="SGL"/>
    <property type="match status" value="1"/>
</dbReference>
<dbReference type="SUPFAM" id="SSF50939">
    <property type="entry name" value="Sialidases"/>
    <property type="match status" value="1"/>
</dbReference>
<feature type="domain" description="Sialidase" evidence="2">
    <location>
        <begin position="347"/>
        <end position="615"/>
    </location>
</feature>
<evidence type="ECO:0000313" key="3">
    <source>
        <dbReference type="EMBL" id="TDU70597.1"/>
    </source>
</evidence>
<dbReference type="PANTHER" id="PTHR47572:SF5">
    <property type="entry name" value="BLR2277 PROTEIN"/>
    <property type="match status" value="1"/>
</dbReference>
<accession>A0A4R7S0W7</accession>
<protein>
    <submittedName>
        <fullName evidence="3">Sugar lactone lactonase YvrE</fullName>
    </submittedName>
</protein>
<dbReference type="InterPro" id="IPR011042">
    <property type="entry name" value="6-blade_b-propeller_TolB-like"/>
</dbReference>
<dbReference type="EMBL" id="SOCA01000004">
    <property type="protein sequence ID" value="TDU70597.1"/>
    <property type="molecule type" value="Genomic_DNA"/>
</dbReference>
<dbReference type="RefSeq" id="WP_133795701.1">
    <property type="nucleotide sequence ID" value="NZ_SOCA01000004.1"/>
</dbReference>